<accession>A0A1Y2EVH2</accession>
<evidence type="ECO:0000256" key="1">
    <source>
        <dbReference type="SAM" id="Phobius"/>
    </source>
</evidence>
<organism evidence="2 3">
    <name type="scientific">Neocallimastix californiae</name>
    <dbReference type="NCBI Taxonomy" id="1754190"/>
    <lineage>
        <taxon>Eukaryota</taxon>
        <taxon>Fungi</taxon>
        <taxon>Fungi incertae sedis</taxon>
        <taxon>Chytridiomycota</taxon>
        <taxon>Chytridiomycota incertae sedis</taxon>
        <taxon>Neocallimastigomycetes</taxon>
        <taxon>Neocallimastigales</taxon>
        <taxon>Neocallimastigaceae</taxon>
        <taxon>Neocallimastix</taxon>
    </lineage>
</organism>
<keyword evidence="1" id="KW-0472">Membrane</keyword>
<keyword evidence="3" id="KW-1185">Reference proteome</keyword>
<protein>
    <submittedName>
        <fullName evidence="2">Uncharacterized protein</fullName>
    </submittedName>
</protein>
<reference evidence="2 3" key="1">
    <citation type="submission" date="2016-08" db="EMBL/GenBank/DDBJ databases">
        <title>A Parts List for Fungal Cellulosomes Revealed by Comparative Genomics.</title>
        <authorList>
            <consortium name="DOE Joint Genome Institute"/>
            <person name="Haitjema C.H."/>
            <person name="Gilmore S.P."/>
            <person name="Henske J.K."/>
            <person name="Solomon K.V."/>
            <person name="De Groot R."/>
            <person name="Kuo A."/>
            <person name="Mondo S.J."/>
            <person name="Salamov A.A."/>
            <person name="Labutti K."/>
            <person name="Zhao Z."/>
            <person name="Chiniquy J."/>
            <person name="Barry K."/>
            <person name="Brewer H.M."/>
            <person name="Purvine S.O."/>
            <person name="Wright A.T."/>
            <person name="Boxma B."/>
            <person name="Van Alen T."/>
            <person name="Hackstein J.H."/>
            <person name="Baker S.E."/>
            <person name="Grigoriev I.V."/>
            <person name="O'Malley M.A."/>
        </authorList>
    </citation>
    <scope>NUCLEOTIDE SEQUENCE [LARGE SCALE GENOMIC DNA]</scope>
    <source>
        <strain evidence="2 3">G1</strain>
    </source>
</reference>
<sequence>MRNMFNEMMMDTLSTDTNELYRHHYRNKSFTDFQRQYNYDREMKKRQRHYSYNGHDHKLLEELAYQNFLRKKKKDQDISQTSTTSDSGWDNYSYNHYNKNIEITGNGDYTPPGFLELLWMTFSSVLDITTDIWYANSLFSNNVIIYYKNKWIFQVMSILTIAIPILLNMTLSFSLISRRLKASFDFLNWYRTATWAKKTTSFFVLFSAFNIELLSILVSGLWGLACFSAPIGIDDFWFRLKFWGFITTLVEVNK</sequence>
<evidence type="ECO:0000313" key="3">
    <source>
        <dbReference type="Proteomes" id="UP000193920"/>
    </source>
</evidence>
<feature type="transmembrane region" description="Helical" evidence="1">
    <location>
        <begin position="213"/>
        <end position="233"/>
    </location>
</feature>
<keyword evidence="1" id="KW-1133">Transmembrane helix</keyword>
<proteinExistence type="predicted"/>
<keyword evidence="1" id="KW-0812">Transmembrane</keyword>
<gene>
    <name evidence="2" type="ORF">LY90DRAFT_665864</name>
</gene>
<name>A0A1Y2EVH2_9FUNG</name>
<feature type="transmembrane region" description="Helical" evidence="1">
    <location>
        <begin position="151"/>
        <end position="176"/>
    </location>
</feature>
<dbReference type="EMBL" id="MCOG01000025">
    <property type="protein sequence ID" value="ORY75568.1"/>
    <property type="molecule type" value="Genomic_DNA"/>
</dbReference>
<dbReference type="Proteomes" id="UP000193920">
    <property type="component" value="Unassembled WGS sequence"/>
</dbReference>
<dbReference type="STRING" id="1754190.A0A1Y2EVH2"/>
<dbReference type="OrthoDB" id="2152535at2759"/>
<comment type="caution">
    <text evidence="2">The sequence shown here is derived from an EMBL/GenBank/DDBJ whole genome shotgun (WGS) entry which is preliminary data.</text>
</comment>
<dbReference type="AlphaFoldDB" id="A0A1Y2EVH2"/>
<evidence type="ECO:0000313" key="2">
    <source>
        <dbReference type="EMBL" id="ORY75568.1"/>
    </source>
</evidence>